<protein>
    <recommendedName>
        <fullName evidence="2">Ubiquinol-cytochrome c chaperone domain-containing protein</fullName>
    </recommendedName>
</protein>
<proteinExistence type="inferred from homology"/>
<evidence type="ECO:0000313" key="4">
    <source>
        <dbReference type="Proteomes" id="UP000829685"/>
    </source>
</evidence>
<dbReference type="InterPro" id="IPR021150">
    <property type="entry name" value="Ubiq_cyt_c_chap"/>
</dbReference>
<dbReference type="Pfam" id="PF03981">
    <property type="entry name" value="Ubiq_cyt_C_chap"/>
    <property type="match status" value="1"/>
</dbReference>
<dbReference type="PANTHER" id="PTHR12184:SF1">
    <property type="entry name" value="UBIQUINOL-CYTOCHROME-C REDUCTASE COMPLEX ASSEMBLY FACTOR 1"/>
    <property type="match status" value="1"/>
</dbReference>
<organism evidence="3 4">
    <name type="scientific">Neoarthrinium moseri</name>
    <dbReference type="NCBI Taxonomy" id="1658444"/>
    <lineage>
        <taxon>Eukaryota</taxon>
        <taxon>Fungi</taxon>
        <taxon>Dikarya</taxon>
        <taxon>Ascomycota</taxon>
        <taxon>Pezizomycotina</taxon>
        <taxon>Sordariomycetes</taxon>
        <taxon>Xylariomycetidae</taxon>
        <taxon>Amphisphaeriales</taxon>
        <taxon>Apiosporaceae</taxon>
        <taxon>Neoarthrinium</taxon>
    </lineage>
</organism>
<dbReference type="InterPro" id="IPR007129">
    <property type="entry name" value="Ubiqinol_cyt_c_chaperone_CPB3"/>
</dbReference>
<dbReference type="GO" id="GO:0005739">
    <property type="term" value="C:mitochondrion"/>
    <property type="evidence" value="ECO:0007669"/>
    <property type="project" value="TreeGrafter"/>
</dbReference>
<evidence type="ECO:0000313" key="3">
    <source>
        <dbReference type="EMBL" id="KAI1879600.1"/>
    </source>
</evidence>
<dbReference type="Proteomes" id="UP000829685">
    <property type="component" value="Unassembled WGS sequence"/>
</dbReference>
<gene>
    <name evidence="3" type="ORF">JX265_002554</name>
</gene>
<evidence type="ECO:0000259" key="2">
    <source>
        <dbReference type="Pfam" id="PF03981"/>
    </source>
</evidence>
<keyword evidence="4" id="KW-1185">Reference proteome</keyword>
<comment type="similarity">
    <text evidence="1">Belongs to the CBP3 family.</text>
</comment>
<reference evidence="3" key="1">
    <citation type="submission" date="2021-03" db="EMBL/GenBank/DDBJ databases">
        <title>Revisited historic fungal species revealed as producer of novel bioactive compounds through whole genome sequencing and comparative genomics.</title>
        <authorList>
            <person name="Vignolle G.A."/>
            <person name="Hochenegger N."/>
            <person name="Mach R.L."/>
            <person name="Mach-Aigner A.R."/>
            <person name="Javad Rahimi M."/>
            <person name="Salim K.A."/>
            <person name="Chan C.M."/>
            <person name="Lim L.B.L."/>
            <person name="Cai F."/>
            <person name="Druzhinina I.S."/>
            <person name="U'Ren J.M."/>
            <person name="Derntl C."/>
        </authorList>
    </citation>
    <scope>NUCLEOTIDE SEQUENCE</scope>
    <source>
        <strain evidence="3">TUCIM 5799</strain>
    </source>
</reference>
<dbReference type="GO" id="GO:0034551">
    <property type="term" value="P:mitochondrial respiratory chain complex III assembly"/>
    <property type="evidence" value="ECO:0007669"/>
    <property type="project" value="TreeGrafter"/>
</dbReference>
<comment type="caution">
    <text evidence="3">The sequence shown here is derived from an EMBL/GenBank/DDBJ whole genome shotgun (WGS) entry which is preliminary data.</text>
</comment>
<sequence>MACRSCRRHLATQLSSRQSLSASSQAHQQPSAAFAWQSTRQAIAVAPLRQQQQQQQRRGFGSTSQCQKSWIPEPLRKLGGLLVSSTSQPYQVHAATETIYKTCAREANYTISETDKRNGTVPKTEEGEEIGVGNTTWHKDFDLPPTFSTWSQVTMLHLYLVYARLRNLPPDAARSWQKQLTDHFFFDAEERMDVTHGISARGLRHRYLKDLFVQWRGVILSYDEGVARGDAALAAAVWRNVYKARPDVDVRHLAAVTAWVRLSLKSLDQMPDDALFFSAAGVFRTPASHQLALVDAPARELEGLLPQSQAAAAAAPKSSPRVAG</sequence>
<dbReference type="PANTHER" id="PTHR12184">
    <property type="entry name" value="UBIQUINOL-CYTOCHROME C REDUCTASE COMPLEX ASSEMBLY FACTOR 1 FAMILY MEMBER"/>
    <property type="match status" value="1"/>
</dbReference>
<dbReference type="AlphaFoldDB" id="A0A9P9WUL4"/>
<name>A0A9P9WUL4_9PEZI</name>
<dbReference type="EMBL" id="JAFIMR010000004">
    <property type="protein sequence ID" value="KAI1879600.1"/>
    <property type="molecule type" value="Genomic_DNA"/>
</dbReference>
<feature type="domain" description="Ubiquinol-cytochrome c chaperone" evidence="2">
    <location>
        <begin position="140"/>
        <end position="276"/>
    </location>
</feature>
<evidence type="ECO:0000256" key="1">
    <source>
        <dbReference type="ARBA" id="ARBA00006407"/>
    </source>
</evidence>
<accession>A0A9P9WUL4</accession>